<evidence type="ECO:0000313" key="3">
    <source>
        <dbReference type="Proteomes" id="UP000215224"/>
    </source>
</evidence>
<dbReference type="KEGG" id="bcoh:BC6307_05600"/>
<dbReference type="EMBL" id="CP018866">
    <property type="protein sequence ID" value="AST90795.1"/>
    <property type="molecule type" value="Genomic_DNA"/>
</dbReference>
<dbReference type="InterPro" id="IPR029063">
    <property type="entry name" value="SAM-dependent_MTases_sf"/>
</dbReference>
<dbReference type="RefSeq" id="WP_066419736.1">
    <property type="nucleotide sequence ID" value="NZ_CP018866.1"/>
</dbReference>
<dbReference type="InterPro" id="IPR050903">
    <property type="entry name" value="Bact_Chemotaxis_MeTrfase"/>
</dbReference>
<sequence>MDIEKYSNEETLEKIEIELLLDGIYKLFGYDYRNYAYQSIRRRVWHRVYAENLSTITSLTNKVLHEYDCLNRLVADFSINVTEMFRDPSFFLTIREEIIPILRTYPSIRIWHAGCSSGEEVYSMAILLEEEGLYEKTKIYATDINADILKVAKKGLFSLNNMKRYTSNYIAAGGKNAFSSYYEVTEKGVKFHSYLSKNIVFAQHNLVTDGSFNEFHVIICRNVLIYFNKTLQKKVHDLFYNSLNMFGFLGVGDKETIAYTPQSEKYIQVNKSEKLYKKIK</sequence>
<dbReference type="STRING" id="1314751.GCA_001591425_03820"/>
<dbReference type="InterPro" id="IPR022642">
    <property type="entry name" value="CheR_C"/>
</dbReference>
<dbReference type="Proteomes" id="UP000215224">
    <property type="component" value="Chromosome"/>
</dbReference>
<dbReference type="GO" id="GO:0008757">
    <property type="term" value="F:S-adenosylmethionine-dependent methyltransferase activity"/>
    <property type="evidence" value="ECO:0007669"/>
    <property type="project" value="InterPro"/>
</dbReference>
<dbReference type="Pfam" id="PF03705">
    <property type="entry name" value="CheR_N"/>
    <property type="match status" value="1"/>
</dbReference>
<dbReference type="PANTHER" id="PTHR24422:SF8">
    <property type="entry name" value="CHEMOTAXIS PROTEIN"/>
    <property type="match status" value="1"/>
</dbReference>
<name>A0A223KMR5_9BACI</name>
<keyword evidence="3" id="KW-1185">Reference proteome</keyword>
<dbReference type="SMART" id="SM00138">
    <property type="entry name" value="MeTrc"/>
    <property type="match status" value="1"/>
</dbReference>
<dbReference type="InterPro" id="IPR000780">
    <property type="entry name" value="CheR_MeTrfase"/>
</dbReference>
<proteinExistence type="predicted"/>
<dbReference type="AlphaFoldDB" id="A0A223KMR5"/>
<gene>
    <name evidence="2" type="ORF">BC6307_05600</name>
</gene>
<dbReference type="Gene3D" id="3.40.50.150">
    <property type="entry name" value="Vaccinia Virus protein VP39"/>
    <property type="match status" value="1"/>
</dbReference>
<organism evidence="2 3">
    <name type="scientific">Sutcliffiella cohnii</name>
    <dbReference type="NCBI Taxonomy" id="33932"/>
    <lineage>
        <taxon>Bacteria</taxon>
        <taxon>Bacillati</taxon>
        <taxon>Bacillota</taxon>
        <taxon>Bacilli</taxon>
        <taxon>Bacillales</taxon>
        <taxon>Bacillaceae</taxon>
        <taxon>Sutcliffiella</taxon>
    </lineage>
</organism>
<dbReference type="PROSITE" id="PS50123">
    <property type="entry name" value="CHER"/>
    <property type="match status" value="1"/>
</dbReference>
<dbReference type="SUPFAM" id="SSF53335">
    <property type="entry name" value="S-adenosyl-L-methionine-dependent methyltransferases"/>
    <property type="match status" value="1"/>
</dbReference>
<reference evidence="2 3" key="1">
    <citation type="submission" date="2016-12" db="EMBL/GenBank/DDBJ databases">
        <title>The whole genome sequencing and assembly of Bacillus cohnii DSM 6307T strain.</title>
        <authorList>
            <person name="Lee Y.-J."/>
            <person name="Yi H."/>
            <person name="Bahn Y.-S."/>
            <person name="Kim J.F."/>
            <person name="Lee D.-W."/>
        </authorList>
    </citation>
    <scope>NUCLEOTIDE SEQUENCE [LARGE SCALE GENOMIC DNA]</scope>
    <source>
        <strain evidence="2 3">DSM 6307</strain>
    </source>
</reference>
<evidence type="ECO:0000313" key="2">
    <source>
        <dbReference type="EMBL" id="AST90795.1"/>
    </source>
</evidence>
<dbReference type="InterPro" id="IPR022641">
    <property type="entry name" value="CheR_N"/>
</dbReference>
<evidence type="ECO:0000259" key="1">
    <source>
        <dbReference type="PROSITE" id="PS50123"/>
    </source>
</evidence>
<protein>
    <submittedName>
        <fullName evidence="2">Chemotaxis protein CheR</fullName>
    </submittedName>
</protein>
<dbReference type="PRINTS" id="PR00996">
    <property type="entry name" value="CHERMTFRASE"/>
</dbReference>
<dbReference type="PANTHER" id="PTHR24422">
    <property type="entry name" value="CHEMOTAXIS PROTEIN METHYLTRANSFERASE"/>
    <property type="match status" value="1"/>
</dbReference>
<accession>A0A223KMR5</accession>
<dbReference type="Pfam" id="PF01739">
    <property type="entry name" value="CheR"/>
    <property type="match status" value="1"/>
</dbReference>
<feature type="domain" description="CheR-type methyltransferase" evidence="1">
    <location>
        <begin position="5"/>
        <end position="257"/>
    </location>
</feature>